<dbReference type="Proteomes" id="UP000294802">
    <property type="component" value="Unassembled WGS sequence"/>
</dbReference>
<evidence type="ECO:0000313" key="6">
    <source>
        <dbReference type="Proteomes" id="UP000294802"/>
    </source>
</evidence>
<dbReference type="PANTHER" id="PTHR42756:SF1">
    <property type="entry name" value="TRANSCRIPTIONAL REPRESSOR OF EMRAB OPERON"/>
    <property type="match status" value="1"/>
</dbReference>
<dbReference type="GO" id="GO:0003700">
    <property type="term" value="F:DNA-binding transcription factor activity"/>
    <property type="evidence" value="ECO:0007669"/>
    <property type="project" value="InterPro"/>
</dbReference>
<keyword evidence="6" id="KW-1185">Reference proteome</keyword>
<dbReference type="SUPFAM" id="SSF46785">
    <property type="entry name" value="Winged helix' DNA-binding domain"/>
    <property type="match status" value="1"/>
</dbReference>
<comment type="caution">
    <text evidence="5">The sequence shown here is derived from an EMBL/GenBank/DDBJ whole genome shotgun (WGS) entry which is preliminary data.</text>
</comment>
<evidence type="ECO:0000256" key="2">
    <source>
        <dbReference type="ARBA" id="ARBA00023125"/>
    </source>
</evidence>
<dbReference type="InterPro" id="IPR000835">
    <property type="entry name" value="HTH_MarR-typ"/>
</dbReference>
<dbReference type="AlphaFoldDB" id="A0A4R6BWI6"/>
<keyword evidence="2" id="KW-0238">DNA-binding</keyword>
<keyword evidence="1" id="KW-0805">Transcription regulation</keyword>
<name>A0A4R6BWI6_9STAP</name>
<sequence>MKTQLFFEVLLDLRRTYVSEMDKIVNHYQLSSAQWFIFKTIAQTAPTTLVEVAKIRAIEKPTATKIIHRLVELNLIQTAEGKDKREKILSLTPHGNTIYEDIQQQVSSTQQKSLSNINVPVEELTEQLVSITQYYKNRRDDRFGQTD</sequence>
<keyword evidence="3" id="KW-0804">Transcription</keyword>
<organism evidence="5 6">
    <name type="scientific">Macrococcus lamae</name>
    <dbReference type="NCBI Taxonomy" id="198484"/>
    <lineage>
        <taxon>Bacteria</taxon>
        <taxon>Bacillati</taxon>
        <taxon>Bacillota</taxon>
        <taxon>Bacilli</taxon>
        <taxon>Bacillales</taxon>
        <taxon>Staphylococcaceae</taxon>
        <taxon>Macrococcus</taxon>
    </lineage>
</organism>
<dbReference type="Pfam" id="PF12802">
    <property type="entry name" value="MarR_2"/>
    <property type="match status" value="1"/>
</dbReference>
<dbReference type="OrthoDB" id="2734388at2"/>
<dbReference type="Gene3D" id="1.10.10.10">
    <property type="entry name" value="Winged helix-like DNA-binding domain superfamily/Winged helix DNA-binding domain"/>
    <property type="match status" value="1"/>
</dbReference>
<dbReference type="PROSITE" id="PS50995">
    <property type="entry name" value="HTH_MARR_2"/>
    <property type="match status" value="1"/>
</dbReference>
<protein>
    <recommendedName>
        <fullName evidence="4">HTH marR-type domain-containing protein</fullName>
    </recommendedName>
</protein>
<evidence type="ECO:0000313" key="5">
    <source>
        <dbReference type="EMBL" id="TDM12796.1"/>
    </source>
</evidence>
<dbReference type="InterPro" id="IPR036390">
    <property type="entry name" value="WH_DNA-bd_sf"/>
</dbReference>
<evidence type="ECO:0000259" key="4">
    <source>
        <dbReference type="PROSITE" id="PS50995"/>
    </source>
</evidence>
<gene>
    <name evidence="5" type="ORF">ERX29_01995</name>
</gene>
<proteinExistence type="predicted"/>
<dbReference type="GO" id="GO:0003677">
    <property type="term" value="F:DNA binding"/>
    <property type="evidence" value="ECO:0007669"/>
    <property type="project" value="UniProtKB-KW"/>
</dbReference>
<accession>A0A4R6BWI6</accession>
<dbReference type="PANTHER" id="PTHR42756">
    <property type="entry name" value="TRANSCRIPTIONAL REGULATOR, MARR"/>
    <property type="match status" value="1"/>
</dbReference>
<evidence type="ECO:0000256" key="3">
    <source>
        <dbReference type="ARBA" id="ARBA00023163"/>
    </source>
</evidence>
<dbReference type="InterPro" id="IPR036388">
    <property type="entry name" value="WH-like_DNA-bd_sf"/>
</dbReference>
<dbReference type="SMART" id="SM00347">
    <property type="entry name" value="HTH_MARR"/>
    <property type="match status" value="1"/>
</dbReference>
<dbReference type="EMBL" id="SCWB01000002">
    <property type="protein sequence ID" value="TDM12796.1"/>
    <property type="molecule type" value="Genomic_DNA"/>
</dbReference>
<evidence type="ECO:0000256" key="1">
    <source>
        <dbReference type="ARBA" id="ARBA00023015"/>
    </source>
</evidence>
<feature type="domain" description="HTH marR-type" evidence="4">
    <location>
        <begin position="3"/>
        <end position="137"/>
    </location>
</feature>
<reference evidence="5 6" key="1">
    <citation type="submission" date="2019-01" db="EMBL/GenBank/DDBJ databases">
        <title>Draft genome sequences of the type strains of six Macrococcus species.</title>
        <authorList>
            <person name="Mazhar S."/>
            <person name="Altermann E."/>
            <person name="Hill C."/>
            <person name="Mcauliffe O."/>
        </authorList>
    </citation>
    <scope>NUCLEOTIDE SEQUENCE [LARGE SCALE GENOMIC DNA]</scope>
    <source>
        <strain evidence="5 6">CCM4815</strain>
    </source>
</reference>